<organism evidence="4 5">
    <name type="scientific">Actinidia rufa</name>
    <dbReference type="NCBI Taxonomy" id="165716"/>
    <lineage>
        <taxon>Eukaryota</taxon>
        <taxon>Viridiplantae</taxon>
        <taxon>Streptophyta</taxon>
        <taxon>Embryophyta</taxon>
        <taxon>Tracheophyta</taxon>
        <taxon>Spermatophyta</taxon>
        <taxon>Magnoliopsida</taxon>
        <taxon>eudicotyledons</taxon>
        <taxon>Gunneridae</taxon>
        <taxon>Pentapetalae</taxon>
        <taxon>asterids</taxon>
        <taxon>Ericales</taxon>
        <taxon>Actinidiaceae</taxon>
        <taxon>Actinidia</taxon>
    </lineage>
</organism>
<evidence type="ECO:0000256" key="1">
    <source>
        <dbReference type="ARBA" id="ARBA00004123"/>
    </source>
</evidence>
<accession>A0A7J0G4T1</accession>
<dbReference type="GO" id="GO:0003700">
    <property type="term" value="F:DNA-binding transcription factor activity"/>
    <property type="evidence" value="ECO:0007669"/>
    <property type="project" value="TreeGrafter"/>
</dbReference>
<dbReference type="PANTHER" id="PTHR31319">
    <property type="entry name" value="ZINC FINGER PROTEIN CONSTANS-LIKE 4"/>
    <property type="match status" value="1"/>
</dbReference>
<evidence type="ECO:0000313" key="4">
    <source>
        <dbReference type="EMBL" id="GFZ05776.1"/>
    </source>
</evidence>
<name>A0A7J0G4T1_9ERIC</name>
<proteinExistence type="predicted"/>
<dbReference type="GO" id="GO:0009909">
    <property type="term" value="P:regulation of flower development"/>
    <property type="evidence" value="ECO:0007669"/>
    <property type="project" value="InterPro"/>
</dbReference>
<comment type="caution">
    <text evidence="4">The sequence shown here is derived from an EMBL/GenBank/DDBJ whole genome shotgun (WGS) entry which is preliminary data.</text>
</comment>
<evidence type="ECO:0000313" key="5">
    <source>
        <dbReference type="Proteomes" id="UP000585474"/>
    </source>
</evidence>
<keyword evidence="2" id="KW-0539">Nucleus</keyword>
<dbReference type="PANTHER" id="PTHR31319:SF110">
    <property type="entry name" value="CCT MOTIF FAMILY PROTEIN"/>
    <property type="match status" value="1"/>
</dbReference>
<protein>
    <submittedName>
        <fullName evidence="4">Activator of spomin::LUC2</fullName>
    </submittedName>
</protein>
<dbReference type="GO" id="GO:0005634">
    <property type="term" value="C:nucleus"/>
    <property type="evidence" value="ECO:0007669"/>
    <property type="project" value="UniProtKB-SubCell"/>
</dbReference>
<dbReference type="OrthoDB" id="153872at2759"/>
<dbReference type="Pfam" id="PF06203">
    <property type="entry name" value="CCT"/>
    <property type="match status" value="1"/>
</dbReference>
<comment type="subcellular location">
    <subcellularLocation>
        <location evidence="1">Nucleus</location>
    </subcellularLocation>
</comment>
<keyword evidence="5" id="KW-1185">Reference proteome</keyword>
<dbReference type="InterPro" id="IPR045281">
    <property type="entry name" value="CONSTANS-like"/>
</dbReference>
<dbReference type="Proteomes" id="UP000585474">
    <property type="component" value="Unassembled WGS sequence"/>
</dbReference>
<sequence>MASIPQYHSDFIFCDFPPPLVPENAAAMWAHQAGGFPFFDNGELLPPENAVNMPSFSVMAPVPERFGVSDMVVPDLLLPEFGTGLCGIAGGQGYYQQDVCEFGEDSNGFVPEFPMVYPSSNNNWYECRKTLADKRVRVRGRFAKNNDLCDEQALMKKRNNNNNPHEVEGFYNDETIKIEHEGEDWLQEAMASLMCFPYISG</sequence>
<dbReference type="AlphaFoldDB" id="A0A7J0G4T1"/>
<reference evidence="4 5" key="1">
    <citation type="submission" date="2019-07" db="EMBL/GenBank/DDBJ databases">
        <title>De Novo Assembly of kiwifruit Actinidia rufa.</title>
        <authorList>
            <person name="Sugita-Konishi S."/>
            <person name="Sato K."/>
            <person name="Mori E."/>
            <person name="Abe Y."/>
            <person name="Kisaki G."/>
            <person name="Hamano K."/>
            <person name="Suezawa K."/>
            <person name="Otani M."/>
            <person name="Fukuda T."/>
            <person name="Manabe T."/>
            <person name="Gomi K."/>
            <person name="Tabuchi M."/>
            <person name="Akimitsu K."/>
            <person name="Kataoka I."/>
        </authorList>
    </citation>
    <scope>NUCLEOTIDE SEQUENCE [LARGE SCALE GENOMIC DNA]</scope>
    <source>
        <strain evidence="5">cv. Fuchu</strain>
    </source>
</reference>
<gene>
    <name evidence="4" type="ORF">Acr_17g0013480</name>
</gene>
<feature type="domain" description="CCT" evidence="3">
    <location>
        <begin position="125"/>
        <end position="145"/>
    </location>
</feature>
<evidence type="ECO:0000259" key="3">
    <source>
        <dbReference type="Pfam" id="PF06203"/>
    </source>
</evidence>
<evidence type="ECO:0000256" key="2">
    <source>
        <dbReference type="ARBA" id="ARBA00023242"/>
    </source>
</evidence>
<dbReference type="EMBL" id="BJWL01000017">
    <property type="protein sequence ID" value="GFZ05776.1"/>
    <property type="molecule type" value="Genomic_DNA"/>
</dbReference>
<dbReference type="InterPro" id="IPR010402">
    <property type="entry name" value="CCT_domain"/>
</dbReference>